<dbReference type="Pfam" id="PF00999">
    <property type="entry name" value="Na_H_Exchanger"/>
    <property type="match status" value="1"/>
</dbReference>
<dbReference type="EMBL" id="UEGS01000001">
    <property type="protein sequence ID" value="SRX79781.1"/>
    <property type="molecule type" value="Genomic_DNA"/>
</dbReference>
<dbReference type="GO" id="GO:0015385">
    <property type="term" value="F:sodium:proton antiporter activity"/>
    <property type="evidence" value="ECO:0007669"/>
    <property type="project" value="InterPro"/>
</dbReference>
<accession>A0A375YF92</accession>
<feature type="transmembrane region" description="Helical" evidence="10">
    <location>
        <begin position="183"/>
        <end position="204"/>
    </location>
</feature>
<feature type="transmembrane region" description="Helical" evidence="10">
    <location>
        <begin position="55"/>
        <end position="77"/>
    </location>
</feature>
<sequence length="670" mass="71381">MSASLLAILVTSVLLAAVARRYDLSSPLFLVVAGLTVGLIPGADHISGIELDPDLVLYVLLPPLLWSAGLESSYVSLRANTRSIGLLAIGLPLATTVAVGFVAYRTVPELTLAAAFVLGAIVAPPDAVSASAVGRKLGLPRRTMTLLSGESLLNDATALTAYKVALAAAIGASTSLRAGLETFLVAAVAGVLVGFVLGKIVVFIRSRLDDPLAESAIGLVAPFLIYLVAEQVEGSGVLAVVVAALIAGQRHSRAGYAARLQDRAVWKAVQLVLESFAFLMIGLQLPAAVEGLKGTSAALIVASALAVFATVIAVRIAWVYAFAYLPRLVRRIRSTEPPPVPGQVFVVSWAGMRGVVSLAAAFGVPLTTLSGQLFPGRPQLIFLTFVVVVGTLLLHGLTLPWLIRRLDGQGDQQRADLLAAAAAQDRAAQAAADRLDELLSDGSTDVDDRAADVLRAWNHRRRQTAWERIDDEGVESPMATFRELRCARCCTDWIWKRPCSIAVELLAELGHRLHQRGHHTMGGLQVAVGELGQRAVGVLGQRSEELPRDAFTVLGNAQQHLAPVTRVAVAQHVAGFEHPLDQVGDRRTRGAHPGAQFARGQRITVVLADGDMQQRPEIVGGEPVARRELVPDLVGCRRQRPDVARDQPFQRSAVPVWHVTTIAKIKLING</sequence>
<dbReference type="GO" id="GO:0005886">
    <property type="term" value="C:plasma membrane"/>
    <property type="evidence" value="ECO:0007669"/>
    <property type="project" value="UniProtKB-SubCell"/>
</dbReference>
<dbReference type="InterPro" id="IPR018422">
    <property type="entry name" value="Cation/H_exchanger_CPA1"/>
</dbReference>
<protein>
    <submittedName>
        <fullName evidence="12">Na+/H+ antiporter [Gordonia sp. KTR9]</fullName>
    </submittedName>
</protein>
<keyword evidence="8 10" id="KW-0472">Membrane</keyword>
<keyword evidence="9 10" id="KW-0739">Sodium transport</keyword>
<comment type="subcellular location">
    <subcellularLocation>
        <location evidence="1 10">Cell membrane</location>
        <topology evidence="1 10">Multi-pass membrane protein</topology>
    </subcellularLocation>
</comment>
<feature type="transmembrane region" description="Helical" evidence="10">
    <location>
        <begin position="264"/>
        <end position="285"/>
    </location>
</feature>
<evidence type="ECO:0000256" key="1">
    <source>
        <dbReference type="ARBA" id="ARBA00004651"/>
    </source>
</evidence>
<feature type="transmembrane region" description="Helical" evidence="10">
    <location>
        <begin position="344"/>
        <end position="368"/>
    </location>
</feature>
<feature type="transmembrane region" description="Helical" evidence="10">
    <location>
        <begin position="84"/>
        <end position="104"/>
    </location>
</feature>
<dbReference type="InterPro" id="IPR004705">
    <property type="entry name" value="Cation/H_exchanger_CPA1_bac"/>
</dbReference>
<feature type="transmembrane region" description="Helical" evidence="10">
    <location>
        <begin position="235"/>
        <end position="252"/>
    </location>
</feature>
<evidence type="ECO:0000256" key="5">
    <source>
        <dbReference type="ARBA" id="ARBA00022989"/>
    </source>
</evidence>
<dbReference type="GO" id="GO:0015386">
    <property type="term" value="F:potassium:proton antiporter activity"/>
    <property type="evidence" value="ECO:0007669"/>
    <property type="project" value="TreeGrafter"/>
</dbReference>
<evidence type="ECO:0000256" key="8">
    <source>
        <dbReference type="ARBA" id="ARBA00023136"/>
    </source>
</evidence>
<dbReference type="AlphaFoldDB" id="A0A375YF92"/>
<keyword evidence="13" id="KW-1185">Reference proteome</keyword>
<reference evidence="12 13" key="1">
    <citation type="submission" date="2018-05" db="EMBL/GenBank/DDBJ databases">
        <authorList>
            <consortium name="IHU Genomes"/>
        </authorList>
    </citation>
    <scope>NUCLEOTIDE SEQUENCE [LARGE SCALE GENOMIC DNA]</scope>
    <source>
        <strain evidence="12 13">P7335</strain>
    </source>
</reference>
<comment type="function">
    <text evidence="10">Na(+)/H(+) antiporter that extrudes sodium in exchange for external protons.</text>
</comment>
<keyword evidence="10" id="KW-0050">Antiport</keyword>
<evidence type="ECO:0000256" key="7">
    <source>
        <dbReference type="ARBA" id="ARBA00023065"/>
    </source>
</evidence>
<feature type="domain" description="Cation/H+ exchanger transmembrane" evidence="11">
    <location>
        <begin position="11"/>
        <end position="404"/>
    </location>
</feature>
<organism evidence="12 13">
    <name type="scientific">Mycolicibacterium parafortuitum</name>
    <name type="common">Mycobacterium parafortuitum</name>
    <dbReference type="NCBI Taxonomy" id="39692"/>
    <lineage>
        <taxon>Bacteria</taxon>
        <taxon>Bacillati</taxon>
        <taxon>Actinomycetota</taxon>
        <taxon>Actinomycetes</taxon>
        <taxon>Mycobacteriales</taxon>
        <taxon>Mycobacteriaceae</taxon>
        <taxon>Mycolicibacterium</taxon>
    </lineage>
</organism>
<proteinExistence type="inferred from homology"/>
<keyword evidence="3 10" id="KW-1003">Cell membrane</keyword>
<keyword evidence="5 10" id="KW-1133">Transmembrane helix</keyword>
<evidence type="ECO:0000256" key="10">
    <source>
        <dbReference type="RuleBase" id="RU366002"/>
    </source>
</evidence>
<evidence type="ECO:0000259" key="11">
    <source>
        <dbReference type="Pfam" id="PF00999"/>
    </source>
</evidence>
<dbReference type="Proteomes" id="UP000252008">
    <property type="component" value="Unassembled WGS sequence"/>
</dbReference>
<dbReference type="PANTHER" id="PTHR10110">
    <property type="entry name" value="SODIUM/HYDROGEN EXCHANGER"/>
    <property type="match status" value="1"/>
</dbReference>
<dbReference type="PANTHER" id="PTHR10110:SF86">
    <property type="entry name" value="SODIUM_HYDROGEN EXCHANGER 7"/>
    <property type="match status" value="1"/>
</dbReference>
<keyword evidence="6 10" id="KW-0915">Sodium</keyword>
<dbReference type="GO" id="GO:0098719">
    <property type="term" value="P:sodium ion import across plasma membrane"/>
    <property type="evidence" value="ECO:0007669"/>
    <property type="project" value="TreeGrafter"/>
</dbReference>
<evidence type="ECO:0000256" key="6">
    <source>
        <dbReference type="ARBA" id="ARBA00023053"/>
    </source>
</evidence>
<evidence type="ECO:0000256" key="4">
    <source>
        <dbReference type="ARBA" id="ARBA00022692"/>
    </source>
</evidence>
<keyword evidence="7 10" id="KW-0406">Ion transport</keyword>
<feature type="transmembrane region" description="Helical" evidence="10">
    <location>
        <begin position="110"/>
        <end position="132"/>
    </location>
</feature>
<keyword evidence="2 10" id="KW-0813">Transport</keyword>
<evidence type="ECO:0000313" key="12">
    <source>
        <dbReference type="EMBL" id="SRX79781.1"/>
    </source>
</evidence>
<gene>
    <name evidence="12" type="ORF">MPP7335_01519</name>
</gene>
<evidence type="ECO:0000256" key="3">
    <source>
        <dbReference type="ARBA" id="ARBA00022475"/>
    </source>
</evidence>
<comment type="caution">
    <text evidence="10">Lacks conserved residue(s) required for the propagation of feature annotation.</text>
</comment>
<evidence type="ECO:0000256" key="2">
    <source>
        <dbReference type="ARBA" id="ARBA00022448"/>
    </source>
</evidence>
<dbReference type="NCBIfam" id="TIGR00831">
    <property type="entry name" value="a_cpa1"/>
    <property type="match status" value="1"/>
</dbReference>
<evidence type="ECO:0000313" key="13">
    <source>
        <dbReference type="Proteomes" id="UP000252008"/>
    </source>
</evidence>
<dbReference type="Gene3D" id="6.10.140.1330">
    <property type="match status" value="1"/>
</dbReference>
<comment type="similarity">
    <text evidence="10">Belongs to the monovalent cation:proton antiporter 1 (CPA1) transporter (TC 2.A.36) family.</text>
</comment>
<evidence type="ECO:0000256" key="9">
    <source>
        <dbReference type="ARBA" id="ARBA00023201"/>
    </source>
</evidence>
<feature type="transmembrane region" description="Helical" evidence="10">
    <location>
        <begin position="380"/>
        <end position="403"/>
    </location>
</feature>
<name>A0A375YF92_MYCPF</name>
<keyword evidence="4 10" id="KW-0812">Transmembrane</keyword>
<dbReference type="InterPro" id="IPR006153">
    <property type="entry name" value="Cation/H_exchanger_TM"/>
</dbReference>
<feature type="transmembrane region" description="Helical" evidence="10">
    <location>
        <begin position="297"/>
        <end position="323"/>
    </location>
</feature>
<dbReference type="GO" id="GO:0051453">
    <property type="term" value="P:regulation of intracellular pH"/>
    <property type="evidence" value="ECO:0007669"/>
    <property type="project" value="TreeGrafter"/>
</dbReference>